<evidence type="ECO:0000313" key="2">
    <source>
        <dbReference type="EMBL" id="ODM91609.1"/>
    </source>
</evidence>
<organism evidence="2 3">
    <name type="scientific">Orchesella cincta</name>
    <name type="common">Springtail</name>
    <name type="synonym">Podura cincta</name>
    <dbReference type="NCBI Taxonomy" id="48709"/>
    <lineage>
        <taxon>Eukaryota</taxon>
        <taxon>Metazoa</taxon>
        <taxon>Ecdysozoa</taxon>
        <taxon>Arthropoda</taxon>
        <taxon>Hexapoda</taxon>
        <taxon>Collembola</taxon>
        <taxon>Entomobryomorpha</taxon>
        <taxon>Entomobryoidea</taxon>
        <taxon>Orchesellidae</taxon>
        <taxon>Orchesellinae</taxon>
        <taxon>Orchesella</taxon>
    </lineage>
</organism>
<sequence>MNKIVLTFLIGVLCHHTLASTEAGGNKTVSEAELTPKILERLVSYKTSIRYWDTKNVDTQTAILKELAAPSEEFKIPGCPRIRYPIICDDEGIILENVCYFRMRRREREHVLPIMIFTTTEIDEARSLCSKEVRKP</sequence>
<feature type="chain" id="PRO_5008903923" evidence="1">
    <location>
        <begin position="20"/>
        <end position="136"/>
    </location>
</feature>
<gene>
    <name evidence="2" type="ORF">Ocin01_15071</name>
</gene>
<name>A0A1D2MF29_ORCCI</name>
<dbReference type="EMBL" id="LJIJ01001480">
    <property type="protein sequence ID" value="ODM91609.1"/>
    <property type="molecule type" value="Genomic_DNA"/>
</dbReference>
<proteinExistence type="predicted"/>
<dbReference type="AlphaFoldDB" id="A0A1D2MF29"/>
<feature type="signal peptide" evidence="1">
    <location>
        <begin position="1"/>
        <end position="19"/>
    </location>
</feature>
<accession>A0A1D2MF29</accession>
<dbReference type="Proteomes" id="UP000094527">
    <property type="component" value="Unassembled WGS sequence"/>
</dbReference>
<comment type="caution">
    <text evidence="2">The sequence shown here is derived from an EMBL/GenBank/DDBJ whole genome shotgun (WGS) entry which is preliminary data.</text>
</comment>
<reference evidence="2 3" key="1">
    <citation type="journal article" date="2016" name="Genome Biol. Evol.">
        <title>Gene Family Evolution Reflects Adaptation to Soil Environmental Stressors in the Genome of the Collembolan Orchesella cincta.</title>
        <authorList>
            <person name="Faddeeva-Vakhrusheva A."/>
            <person name="Derks M.F."/>
            <person name="Anvar S.Y."/>
            <person name="Agamennone V."/>
            <person name="Suring W."/>
            <person name="Smit S."/>
            <person name="van Straalen N.M."/>
            <person name="Roelofs D."/>
        </authorList>
    </citation>
    <scope>NUCLEOTIDE SEQUENCE [LARGE SCALE GENOMIC DNA]</scope>
    <source>
        <tissue evidence="2">Mixed pool</tissue>
    </source>
</reference>
<evidence type="ECO:0000313" key="3">
    <source>
        <dbReference type="Proteomes" id="UP000094527"/>
    </source>
</evidence>
<keyword evidence="3" id="KW-1185">Reference proteome</keyword>
<protein>
    <submittedName>
        <fullName evidence="2">Uncharacterized protein</fullName>
    </submittedName>
</protein>
<evidence type="ECO:0000256" key="1">
    <source>
        <dbReference type="SAM" id="SignalP"/>
    </source>
</evidence>
<keyword evidence="1" id="KW-0732">Signal</keyword>